<dbReference type="KEGG" id="ole:K0B96_07470"/>
<reference evidence="3" key="1">
    <citation type="submission" date="2021-08" db="EMBL/GenBank/DDBJ databases">
        <title>Genome of a novel bacterium of the phylum Verrucomicrobia, Oleiharenicola sp. KSB-15.</title>
        <authorList>
            <person name="Chung J.-H."/>
            <person name="Ahn J.-H."/>
            <person name="Yoon Y."/>
            <person name="Kim D.-Y."/>
            <person name="An S.-H."/>
            <person name="Park I."/>
            <person name="Yeon J."/>
        </authorList>
    </citation>
    <scope>NUCLEOTIDE SEQUENCE</scope>
    <source>
        <strain evidence="3">KSB-15</strain>
    </source>
</reference>
<dbReference type="GO" id="GO:0071949">
    <property type="term" value="F:FAD binding"/>
    <property type="evidence" value="ECO:0007669"/>
    <property type="project" value="InterPro"/>
</dbReference>
<protein>
    <submittedName>
        <fullName evidence="3">FAD-dependent oxidoreductase</fullName>
    </submittedName>
</protein>
<evidence type="ECO:0000259" key="2">
    <source>
        <dbReference type="Pfam" id="PF01494"/>
    </source>
</evidence>
<keyword evidence="4" id="KW-1185">Reference proteome</keyword>
<dbReference type="Gene3D" id="3.50.50.60">
    <property type="entry name" value="FAD/NAD(P)-binding domain"/>
    <property type="match status" value="2"/>
</dbReference>
<dbReference type="PANTHER" id="PTHR43476">
    <property type="entry name" value="3-(3-HYDROXY-PHENYL)PROPIONATE/3-HYDROXYCINNAMIC ACID HYDROXYLASE"/>
    <property type="match status" value="1"/>
</dbReference>
<dbReference type="PRINTS" id="PR00420">
    <property type="entry name" value="RNGMNOXGNASE"/>
</dbReference>
<dbReference type="SUPFAM" id="SSF51905">
    <property type="entry name" value="FAD/NAD(P)-binding domain"/>
    <property type="match status" value="1"/>
</dbReference>
<dbReference type="InterPro" id="IPR002938">
    <property type="entry name" value="FAD-bd"/>
</dbReference>
<dbReference type="GO" id="GO:0016491">
    <property type="term" value="F:oxidoreductase activity"/>
    <property type="evidence" value="ECO:0007669"/>
    <property type="project" value="UniProtKB-KW"/>
</dbReference>
<dbReference type="EMBL" id="CP080507">
    <property type="protein sequence ID" value="QYM80436.1"/>
    <property type="molecule type" value="Genomic_DNA"/>
</dbReference>
<dbReference type="InterPro" id="IPR050631">
    <property type="entry name" value="PheA/TfdB_FAD_monoxygenase"/>
</dbReference>
<dbReference type="NCBIfam" id="NF004834">
    <property type="entry name" value="PRK06185.1-3"/>
    <property type="match status" value="1"/>
</dbReference>
<sequence length="408" mass="45608">MKPSAESATGQIATRCCIVGGGPAGMMTGMLLARSGVEVVVLEKHADFLRDFRGDTIHPSTMEVMHELGWLEAFLQRPHERVEQLTGFIEGEAVPIADFTHLPVQAPYIALMPQWDFLNFVMEQGKRFPGFQVRMEAEVDDVIREGGRIAGVTAKTPQGRLEVRSQLTIGADGRGSTARARAGLTSDDLGAPMDVLWFRLPRREGDPAQVLGRFSRGRIMVMLDRGAYWQCGFVISKDGNERVRARGLDAFRRDLDVLVPWIADRTGTLQDWDQVKLLTVKVDRLRRWHVPGLLCIGDAAHAMSPVGGVGINLAIQDAVAAANVLAPAFRRGMPTERDLAAVQRRRSWPTRATQWLQVRIQNRVIAQTLRDSGAMKMPWVLRQFQRHPWLRRGPARVIGLGIRPEHVW</sequence>
<dbReference type="NCBIfam" id="NF004833">
    <property type="entry name" value="PRK06185.1-1"/>
    <property type="match status" value="1"/>
</dbReference>
<name>A0A8F9TYP4_9BACT</name>
<evidence type="ECO:0000313" key="4">
    <source>
        <dbReference type="Proteomes" id="UP000825051"/>
    </source>
</evidence>
<evidence type="ECO:0000313" key="3">
    <source>
        <dbReference type="EMBL" id="QYM80436.1"/>
    </source>
</evidence>
<dbReference type="RefSeq" id="WP_220165636.1">
    <property type="nucleotide sequence ID" value="NZ_CP080507.1"/>
</dbReference>
<organism evidence="3 4">
    <name type="scientific">Horticoccus luteus</name>
    <dbReference type="NCBI Taxonomy" id="2862869"/>
    <lineage>
        <taxon>Bacteria</taxon>
        <taxon>Pseudomonadati</taxon>
        <taxon>Verrucomicrobiota</taxon>
        <taxon>Opitutia</taxon>
        <taxon>Opitutales</taxon>
        <taxon>Opitutaceae</taxon>
        <taxon>Horticoccus</taxon>
    </lineage>
</organism>
<dbReference type="AlphaFoldDB" id="A0A8F9TYP4"/>
<dbReference type="Proteomes" id="UP000825051">
    <property type="component" value="Chromosome"/>
</dbReference>
<dbReference type="PANTHER" id="PTHR43476:SF5">
    <property type="entry name" value="FAD-DEPENDENT MONOOXYGENASE"/>
    <property type="match status" value="1"/>
</dbReference>
<keyword evidence="1" id="KW-0560">Oxidoreductase</keyword>
<feature type="domain" description="FAD-binding" evidence="2">
    <location>
        <begin position="14"/>
        <end position="352"/>
    </location>
</feature>
<proteinExistence type="predicted"/>
<gene>
    <name evidence="3" type="ORF">K0B96_07470</name>
</gene>
<dbReference type="Pfam" id="PF01494">
    <property type="entry name" value="FAD_binding_3"/>
    <property type="match status" value="1"/>
</dbReference>
<evidence type="ECO:0000256" key="1">
    <source>
        <dbReference type="ARBA" id="ARBA00023002"/>
    </source>
</evidence>
<accession>A0A8F9TYP4</accession>
<dbReference type="InterPro" id="IPR036188">
    <property type="entry name" value="FAD/NAD-bd_sf"/>
</dbReference>